<proteinExistence type="predicted"/>
<organism evidence="1 2">
    <name type="scientific">Dreissena polymorpha</name>
    <name type="common">Zebra mussel</name>
    <name type="synonym">Mytilus polymorpha</name>
    <dbReference type="NCBI Taxonomy" id="45954"/>
    <lineage>
        <taxon>Eukaryota</taxon>
        <taxon>Metazoa</taxon>
        <taxon>Spiralia</taxon>
        <taxon>Lophotrochozoa</taxon>
        <taxon>Mollusca</taxon>
        <taxon>Bivalvia</taxon>
        <taxon>Autobranchia</taxon>
        <taxon>Heteroconchia</taxon>
        <taxon>Euheterodonta</taxon>
        <taxon>Imparidentia</taxon>
        <taxon>Neoheterodontei</taxon>
        <taxon>Myida</taxon>
        <taxon>Dreissenoidea</taxon>
        <taxon>Dreissenidae</taxon>
        <taxon>Dreissena</taxon>
    </lineage>
</organism>
<name>A0A9D4S000_DREPO</name>
<accession>A0A9D4S000</accession>
<dbReference type="Proteomes" id="UP000828390">
    <property type="component" value="Unassembled WGS sequence"/>
</dbReference>
<keyword evidence="2" id="KW-1185">Reference proteome</keyword>
<reference evidence="1" key="1">
    <citation type="journal article" date="2019" name="bioRxiv">
        <title>The Genome of the Zebra Mussel, Dreissena polymorpha: A Resource for Invasive Species Research.</title>
        <authorList>
            <person name="McCartney M.A."/>
            <person name="Auch B."/>
            <person name="Kono T."/>
            <person name="Mallez S."/>
            <person name="Zhang Y."/>
            <person name="Obille A."/>
            <person name="Becker A."/>
            <person name="Abrahante J.E."/>
            <person name="Garbe J."/>
            <person name="Badalamenti J.P."/>
            <person name="Herman A."/>
            <person name="Mangelson H."/>
            <person name="Liachko I."/>
            <person name="Sullivan S."/>
            <person name="Sone E.D."/>
            <person name="Koren S."/>
            <person name="Silverstein K.A.T."/>
            <person name="Beckman K.B."/>
            <person name="Gohl D.M."/>
        </authorList>
    </citation>
    <scope>NUCLEOTIDE SEQUENCE</scope>
    <source>
        <strain evidence="1">Duluth1</strain>
        <tissue evidence="1">Whole animal</tissue>
    </source>
</reference>
<evidence type="ECO:0000313" key="1">
    <source>
        <dbReference type="EMBL" id="KAH3885375.1"/>
    </source>
</evidence>
<protein>
    <submittedName>
        <fullName evidence="1">Uncharacterized protein</fullName>
    </submittedName>
</protein>
<evidence type="ECO:0000313" key="2">
    <source>
        <dbReference type="Proteomes" id="UP000828390"/>
    </source>
</evidence>
<dbReference type="EMBL" id="JAIWYP010000001">
    <property type="protein sequence ID" value="KAH3885375.1"/>
    <property type="molecule type" value="Genomic_DNA"/>
</dbReference>
<comment type="caution">
    <text evidence="1">The sequence shown here is derived from an EMBL/GenBank/DDBJ whole genome shotgun (WGS) entry which is preliminary data.</text>
</comment>
<reference evidence="1" key="2">
    <citation type="submission" date="2020-11" db="EMBL/GenBank/DDBJ databases">
        <authorList>
            <person name="McCartney M.A."/>
            <person name="Auch B."/>
            <person name="Kono T."/>
            <person name="Mallez S."/>
            <person name="Becker A."/>
            <person name="Gohl D.M."/>
            <person name="Silverstein K.A.T."/>
            <person name="Koren S."/>
            <person name="Bechman K.B."/>
            <person name="Herman A."/>
            <person name="Abrahante J.E."/>
            <person name="Garbe J."/>
        </authorList>
    </citation>
    <scope>NUCLEOTIDE SEQUENCE</scope>
    <source>
        <strain evidence="1">Duluth1</strain>
        <tissue evidence="1">Whole animal</tissue>
    </source>
</reference>
<sequence length="124" mass="14079">MFKTDLLVVTKPLSQLRAIIPEYLAELNRVTTTTAYIHIQPQGSGLNTQSVNYDFVRVPFTTEVRNIVKAFYSSSSKTCSHLDLRVLVGNLTNGDMKFQKYNFKQPCDVVLIDKKVADDEESLF</sequence>
<gene>
    <name evidence="1" type="ORF">DPMN_009368</name>
</gene>
<dbReference type="AlphaFoldDB" id="A0A9D4S000"/>